<evidence type="ECO:0000256" key="3">
    <source>
        <dbReference type="ARBA" id="ARBA00022630"/>
    </source>
</evidence>
<reference evidence="9 10" key="1">
    <citation type="submission" date="2020-08" db="EMBL/GenBank/DDBJ databases">
        <title>Genomic Encyclopedia of Type Strains, Phase IV (KMG-IV): sequencing the most valuable type-strain genomes for metagenomic binning, comparative biology and taxonomic classification.</title>
        <authorList>
            <person name="Goeker M."/>
        </authorList>
    </citation>
    <scope>NUCLEOTIDE SEQUENCE [LARGE SCALE GENOMIC DNA]</scope>
    <source>
        <strain evidence="9 10">DSM 29348</strain>
    </source>
</reference>
<dbReference type="InterPro" id="IPR012132">
    <property type="entry name" value="GMC_OxRdtase"/>
</dbReference>
<dbReference type="Proteomes" id="UP000552757">
    <property type="component" value="Unassembled WGS sequence"/>
</dbReference>
<dbReference type="InterPro" id="IPR007867">
    <property type="entry name" value="GMC_OxRtase_C"/>
</dbReference>
<dbReference type="GO" id="GO:0016614">
    <property type="term" value="F:oxidoreductase activity, acting on CH-OH group of donors"/>
    <property type="evidence" value="ECO:0007669"/>
    <property type="project" value="InterPro"/>
</dbReference>
<dbReference type="PIRSF" id="PIRSF000137">
    <property type="entry name" value="Alcohol_oxidase"/>
    <property type="match status" value="1"/>
</dbReference>
<evidence type="ECO:0000313" key="10">
    <source>
        <dbReference type="Proteomes" id="UP000552757"/>
    </source>
</evidence>
<dbReference type="InterPro" id="IPR000172">
    <property type="entry name" value="GMC_OxRdtase_N"/>
</dbReference>
<comment type="similarity">
    <text evidence="2 6">Belongs to the GMC oxidoreductase family.</text>
</comment>
<evidence type="ECO:0000256" key="6">
    <source>
        <dbReference type="RuleBase" id="RU003968"/>
    </source>
</evidence>
<evidence type="ECO:0000256" key="1">
    <source>
        <dbReference type="ARBA" id="ARBA00001974"/>
    </source>
</evidence>
<name>A0A7W6DLD0_9SPHN</name>
<comment type="cofactor">
    <cofactor evidence="1 5">
        <name>FAD</name>
        <dbReference type="ChEBI" id="CHEBI:57692"/>
    </cofactor>
</comment>
<accession>A0A7W6DLD0</accession>
<dbReference type="Pfam" id="PF05199">
    <property type="entry name" value="GMC_oxred_C"/>
    <property type="match status" value="1"/>
</dbReference>
<comment type="caution">
    <text evidence="9">The sequence shown here is derived from an EMBL/GenBank/DDBJ whole genome shotgun (WGS) entry which is preliminary data.</text>
</comment>
<dbReference type="AlphaFoldDB" id="A0A7W6DLD0"/>
<dbReference type="Pfam" id="PF00732">
    <property type="entry name" value="GMC_oxred_N"/>
    <property type="match status" value="1"/>
</dbReference>
<proteinExistence type="inferred from homology"/>
<organism evidence="9 10">
    <name type="scientific">Sphingobium fontiphilum</name>
    <dbReference type="NCBI Taxonomy" id="944425"/>
    <lineage>
        <taxon>Bacteria</taxon>
        <taxon>Pseudomonadati</taxon>
        <taxon>Pseudomonadota</taxon>
        <taxon>Alphaproteobacteria</taxon>
        <taxon>Sphingomonadales</taxon>
        <taxon>Sphingomonadaceae</taxon>
        <taxon>Sphingobium</taxon>
    </lineage>
</organism>
<dbReference type="SUPFAM" id="SSF54373">
    <property type="entry name" value="FAD-linked reductases, C-terminal domain"/>
    <property type="match status" value="1"/>
</dbReference>
<feature type="binding site" evidence="5">
    <location>
        <position position="225"/>
    </location>
    <ligand>
        <name>FAD</name>
        <dbReference type="ChEBI" id="CHEBI:57692"/>
    </ligand>
</feature>
<evidence type="ECO:0000256" key="2">
    <source>
        <dbReference type="ARBA" id="ARBA00010790"/>
    </source>
</evidence>
<feature type="domain" description="Glucose-methanol-choline oxidoreductase N-terminal" evidence="7">
    <location>
        <begin position="85"/>
        <end position="108"/>
    </location>
</feature>
<evidence type="ECO:0000256" key="4">
    <source>
        <dbReference type="ARBA" id="ARBA00022827"/>
    </source>
</evidence>
<dbReference type="GO" id="GO:0050660">
    <property type="term" value="F:flavin adenine dinucleotide binding"/>
    <property type="evidence" value="ECO:0007669"/>
    <property type="project" value="InterPro"/>
</dbReference>
<feature type="domain" description="Glucose-methanol-choline oxidoreductase N-terminal" evidence="8">
    <location>
        <begin position="259"/>
        <end position="273"/>
    </location>
</feature>
<evidence type="ECO:0000259" key="7">
    <source>
        <dbReference type="PROSITE" id="PS00623"/>
    </source>
</evidence>
<feature type="binding site" evidence="5">
    <location>
        <begin position="95"/>
        <end position="98"/>
    </location>
    <ligand>
        <name>FAD</name>
        <dbReference type="ChEBI" id="CHEBI:57692"/>
    </ligand>
</feature>
<dbReference type="Gene3D" id="3.50.50.60">
    <property type="entry name" value="FAD/NAD(P)-binding domain"/>
    <property type="match status" value="1"/>
</dbReference>
<dbReference type="PROSITE" id="PS00623">
    <property type="entry name" value="GMC_OXRED_1"/>
    <property type="match status" value="1"/>
</dbReference>
<dbReference type="SUPFAM" id="SSF51905">
    <property type="entry name" value="FAD/NAD(P)-binding domain"/>
    <property type="match status" value="1"/>
</dbReference>
<protein>
    <submittedName>
        <fullName evidence="9">Choline dehydrogenase-like flavoprotein</fullName>
    </submittedName>
</protein>
<evidence type="ECO:0000259" key="8">
    <source>
        <dbReference type="PROSITE" id="PS00624"/>
    </source>
</evidence>
<dbReference type="PANTHER" id="PTHR11552">
    <property type="entry name" value="GLUCOSE-METHANOL-CHOLINE GMC OXIDOREDUCTASE"/>
    <property type="match status" value="1"/>
</dbReference>
<dbReference type="EMBL" id="JACIEB010000005">
    <property type="protein sequence ID" value="MBB3982722.1"/>
    <property type="molecule type" value="Genomic_DNA"/>
</dbReference>
<keyword evidence="10" id="KW-1185">Reference proteome</keyword>
<sequence>MTNAAAQGYDYIIVGAGSSGCVLANRLSANPATRVLLVESGPDDTSPLIAMPRGIGKLLDPRNPHVWAYDVSPGGNKPSEMWLKGRAVGGSSAVNGMVYIRGAPMDYDGWADAGCTGWGWDEIGRCFVALEDHELGEGPWRGVGGPIHVSVHPTRNGLCEAVLDAAQQIGVARVADVNDVDVVRDGGMGYQTRNIANGKRVSSARGFLKEARKRPNLDVLPETDVLKVEIEDRTVTGVTVRNKQGARFVAAREVILSAGAVHSPKLMQLSGIGPGAVLRAAGVPVIVDSPDVGRNLREHRYLQTVYRVTGGSMNLNYQGLGLAKSVLQYGLLAKGALTHGAHEVGGFVKTRPDLDHADAQIGVSLYSLNLTDKGVVPDKHHGLTILGYFTRPESQGEVRIQSADPDAQPFIDANHFSAEIDRITAVSLFRWLRALGEQSALKPWIVEEQFPGGMIKTDDDILQNAVALGGTAYHIAGTCRMGADEASVCDPQLRVRGVSGLRVCDTSIFPTLVSGNTNAPAMAVGLRAAEIILQTQ</sequence>
<dbReference type="InterPro" id="IPR036188">
    <property type="entry name" value="FAD/NAD-bd_sf"/>
</dbReference>
<gene>
    <name evidence="9" type="ORF">GGR44_002388</name>
</gene>
<evidence type="ECO:0000256" key="5">
    <source>
        <dbReference type="PIRSR" id="PIRSR000137-2"/>
    </source>
</evidence>
<dbReference type="Gene3D" id="3.30.560.10">
    <property type="entry name" value="Glucose Oxidase, domain 3"/>
    <property type="match status" value="1"/>
</dbReference>
<dbReference type="PROSITE" id="PS00624">
    <property type="entry name" value="GMC_OXRED_2"/>
    <property type="match status" value="1"/>
</dbReference>
<dbReference type="RefSeq" id="WP_183955785.1">
    <property type="nucleotide sequence ID" value="NZ_JACIEB010000005.1"/>
</dbReference>
<evidence type="ECO:0000313" key="9">
    <source>
        <dbReference type="EMBL" id="MBB3982722.1"/>
    </source>
</evidence>
<keyword evidence="4 5" id="KW-0274">FAD</keyword>
<dbReference type="PANTHER" id="PTHR11552:SF147">
    <property type="entry name" value="CHOLINE DEHYDROGENASE, MITOCHONDRIAL"/>
    <property type="match status" value="1"/>
</dbReference>
<keyword evidence="3 6" id="KW-0285">Flavoprotein</keyword>